<dbReference type="PANTHER" id="PTHR22916:SF51">
    <property type="entry name" value="GLYCOSYLTRANSFERASE EPSH-RELATED"/>
    <property type="match status" value="1"/>
</dbReference>
<keyword evidence="2" id="KW-0808">Transferase</keyword>
<dbReference type="InterPro" id="IPR001173">
    <property type="entry name" value="Glyco_trans_2-like"/>
</dbReference>
<dbReference type="InterPro" id="IPR029044">
    <property type="entry name" value="Nucleotide-diphossugar_trans"/>
</dbReference>
<accession>A0AAW5BV96</accession>
<dbReference type="CDD" id="cd00761">
    <property type="entry name" value="Glyco_tranf_GTA_type"/>
    <property type="match status" value="1"/>
</dbReference>
<proteinExistence type="predicted"/>
<keyword evidence="3" id="KW-0812">Transmembrane</keyword>
<dbReference type="RefSeq" id="WP_235957693.1">
    <property type="nucleotide sequence ID" value="NZ_JAAITT010000006.1"/>
</dbReference>
<dbReference type="EMBL" id="JAKNGE010000011">
    <property type="protein sequence ID" value="MCG4745907.1"/>
    <property type="molecule type" value="Genomic_DNA"/>
</dbReference>
<dbReference type="SUPFAM" id="SSF53448">
    <property type="entry name" value="Nucleotide-diphospho-sugar transferases"/>
    <property type="match status" value="1"/>
</dbReference>
<keyword evidence="3" id="KW-1133">Transmembrane helix</keyword>
<evidence type="ECO:0000256" key="1">
    <source>
        <dbReference type="ARBA" id="ARBA00022676"/>
    </source>
</evidence>
<dbReference type="GO" id="GO:0016757">
    <property type="term" value="F:glycosyltransferase activity"/>
    <property type="evidence" value="ECO:0007669"/>
    <property type="project" value="UniProtKB-KW"/>
</dbReference>
<evidence type="ECO:0000259" key="4">
    <source>
        <dbReference type="Pfam" id="PF00535"/>
    </source>
</evidence>
<gene>
    <name evidence="5" type="ORF">L0N08_10830</name>
</gene>
<evidence type="ECO:0000256" key="2">
    <source>
        <dbReference type="ARBA" id="ARBA00022679"/>
    </source>
</evidence>
<evidence type="ECO:0000313" key="5">
    <source>
        <dbReference type="EMBL" id="MCG4745907.1"/>
    </source>
</evidence>
<keyword evidence="3" id="KW-0472">Membrane</keyword>
<feature type="transmembrane region" description="Helical" evidence="3">
    <location>
        <begin position="326"/>
        <end position="349"/>
    </location>
</feature>
<dbReference type="Gene3D" id="3.90.550.10">
    <property type="entry name" value="Spore Coat Polysaccharide Biosynthesis Protein SpsA, Chain A"/>
    <property type="match status" value="1"/>
</dbReference>
<keyword evidence="1" id="KW-0328">Glycosyltransferase</keyword>
<comment type="caution">
    <text evidence="5">The sequence shown here is derived from an EMBL/GenBank/DDBJ whole genome shotgun (WGS) entry which is preliminary data.</text>
</comment>
<dbReference type="Proteomes" id="UP001299608">
    <property type="component" value="Unassembled WGS sequence"/>
</dbReference>
<organism evidence="5 6">
    <name type="scientific">Enterocloster aldenensis</name>
    <dbReference type="NCBI Taxonomy" id="358742"/>
    <lineage>
        <taxon>Bacteria</taxon>
        <taxon>Bacillati</taxon>
        <taxon>Bacillota</taxon>
        <taxon>Clostridia</taxon>
        <taxon>Lachnospirales</taxon>
        <taxon>Lachnospiraceae</taxon>
        <taxon>Enterocloster</taxon>
    </lineage>
</organism>
<name>A0AAW5BV96_9FIRM</name>
<dbReference type="PANTHER" id="PTHR22916">
    <property type="entry name" value="GLYCOSYLTRANSFERASE"/>
    <property type="match status" value="1"/>
</dbReference>
<dbReference type="Pfam" id="PF00535">
    <property type="entry name" value="Glycos_transf_2"/>
    <property type="match status" value="1"/>
</dbReference>
<evidence type="ECO:0000313" key="6">
    <source>
        <dbReference type="Proteomes" id="UP001299608"/>
    </source>
</evidence>
<feature type="domain" description="Glycosyltransferase 2-like" evidence="4">
    <location>
        <begin position="12"/>
        <end position="127"/>
    </location>
</feature>
<reference evidence="5" key="1">
    <citation type="submission" date="2022-01" db="EMBL/GenBank/DDBJ databases">
        <title>Collection of gut derived symbiotic bacterial strains cultured from healthy donors.</title>
        <authorList>
            <person name="Lin H."/>
            <person name="Kohout C."/>
            <person name="Waligurski E."/>
            <person name="Pamer E.G."/>
        </authorList>
    </citation>
    <scope>NUCLEOTIDE SEQUENCE</scope>
    <source>
        <strain evidence="5">DFI.6.55</strain>
    </source>
</reference>
<evidence type="ECO:0000256" key="3">
    <source>
        <dbReference type="SAM" id="Phobius"/>
    </source>
</evidence>
<dbReference type="AlphaFoldDB" id="A0AAW5BV96"/>
<sequence length="353" mass="41658">MSMRKVNKMEFSLIVPVFNTEPAYFHKCMDSILNQDYEGDYEVILVDDGSAADIGRICDWYQQKDPRITVIHQENRGVSEARNEGIRRAGGDWLYFIDPDDWIELNALSSAAAILGQYSPDILYVAYQEDLPNASIPYRYGWSGWQALDIMDKERIGLGLLDRSYNSLPCCFGSVCTQFFKVEFLKKNHLRFLPQLRRMQDTMFNLYFLDAASSLGVMDQVVYHYRKNPQSICNRYNPAIQEYILEFNKVLYQYIQGKSEDWARAFEFKAARNYCEILRLYYLNPNWAAERKQKKARWEQLIRHTAYARYLGKDSYKRVLKKSRGYAVILFLTYNIPSFFLLGCFWKAYNRIR</sequence>
<protein>
    <submittedName>
        <fullName evidence="5">Glycosyltransferase family 2 protein</fullName>
    </submittedName>
</protein>